<proteinExistence type="predicted"/>
<keyword evidence="2" id="KW-0902">Two-component regulatory system</keyword>
<keyword evidence="4" id="KW-0238">DNA-binding</keyword>
<dbReference type="InterPro" id="IPR019734">
    <property type="entry name" value="TPR_rpt"/>
</dbReference>
<dbReference type="InterPro" id="IPR011990">
    <property type="entry name" value="TPR-like_helical_dom_sf"/>
</dbReference>
<reference evidence="9 10" key="1">
    <citation type="submission" date="2020-05" db="EMBL/GenBank/DDBJ databases">
        <title>Aquincola sp. isolate from soil.</title>
        <authorList>
            <person name="Han J."/>
            <person name="Kim D.-U."/>
        </authorList>
    </citation>
    <scope>NUCLEOTIDE SEQUENCE [LARGE SCALE GENOMIC DNA]</scope>
    <source>
        <strain evidence="9 10">S2</strain>
    </source>
</reference>
<keyword evidence="10" id="KW-1185">Reference proteome</keyword>
<name>A0ABX2EIY5_9BURK</name>
<dbReference type="Pfam" id="PF00072">
    <property type="entry name" value="Response_reg"/>
    <property type="match status" value="1"/>
</dbReference>
<evidence type="ECO:0000256" key="3">
    <source>
        <dbReference type="ARBA" id="ARBA00023015"/>
    </source>
</evidence>
<feature type="modified residue" description="4-aspartylphosphate" evidence="6">
    <location>
        <position position="61"/>
    </location>
</feature>
<feature type="domain" description="Response regulatory" evidence="8">
    <location>
        <begin position="11"/>
        <end position="131"/>
    </location>
</feature>
<keyword evidence="3" id="KW-0805">Transcription regulation</keyword>
<dbReference type="PANTHER" id="PTHR48111:SF1">
    <property type="entry name" value="TWO-COMPONENT RESPONSE REGULATOR ORR33"/>
    <property type="match status" value="1"/>
</dbReference>
<evidence type="ECO:0000256" key="1">
    <source>
        <dbReference type="ARBA" id="ARBA00022553"/>
    </source>
</evidence>
<keyword evidence="5" id="KW-0804">Transcription</keyword>
<dbReference type="Pfam" id="PF14559">
    <property type="entry name" value="TPR_19"/>
    <property type="match status" value="1"/>
</dbReference>
<evidence type="ECO:0000313" key="10">
    <source>
        <dbReference type="Proteomes" id="UP000737171"/>
    </source>
</evidence>
<dbReference type="InterPro" id="IPR001789">
    <property type="entry name" value="Sig_transdc_resp-reg_receiver"/>
</dbReference>
<comment type="caution">
    <text evidence="9">The sequence shown here is derived from an EMBL/GenBank/DDBJ whole genome shotgun (WGS) entry which is preliminary data.</text>
</comment>
<dbReference type="Proteomes" id="UP000737171">
    <property type="component" value="Unassembled WGS sequence"/>
</dbReference>
<evidence type="ECO:0000256" key="2">
    <source>
        <dbReference type="ARBA" id="ARBA00023012"/>
    </source>
</evidence>
<evidence type="ECO:0000256" key="6">
    <source>
        <dbReference type="PROSITE-ProRule" id="PRU00169"/>
    </source>
</evidence>
<dbReference type="EMBL" id="JABRWJ010000005">
    <property type="protein sequence ID" value="NRF68563.1"/>
    <property type="molecule type" value="Genomic_DNA"/>
</dbReference>
<sequence>MMIDRDIDQAHALVIDGNVTSRSVMAAQLRDLGVGHVKQTGRVNEARLALEQRPYDIVLCDYHFEGTDMSGQDLLDELRRENQLPYSTVFIMVTGDASYSKVVEAAEAALDSYLIKPYTASALGERLSEARRRKRVLCDIFEALERGQLDVAAKICLRRYQGRESYWMFSARLAAELLLKMDRHDDARQIYEAVAKEKNVSWARLGVARAQFGAGEINPARRSVEALLRDSPEHADAYDVLGSLQVDQGELAQALVTYRTASQLTPGCLLRLQHCGTLAFYQGERDEALRLLERTAGMGIKSKLFDALTLLLIAFLRFDSADPKGLVVAHDQIKRFCERHPESKRLQRLEQAASALRLLMTRNIDEALAVARRLADGIESDHFDVEASNILLALWTRLPEKEVPAGELDTLARTIAMRFCVSKAVTEVLVASAQRRDPLLTTIRSCQAEITAIAEEAMAHSVRGRPRSAVESLLSKGTDTRNAKLIEMAGLVARRHADSIEDRDSLLAEAATLQKRFCQPITHLAGVRRTGRSPGGLVLRT</sequence>
<dbReference type="PROSITE" id="PS50110">
    <property type="entry name" value="RESPONSE_REGULATORY"/>
    <property type="match status" value="1"/>
</dbReference>
<dbReference type="SUPFAM" id="SSF52172">
    <property type="entry name" value="CheY-like"/>
    <property type="match status" value="1"/>
</dbReference>
<protein>
    <submittedName>
        <fullName evidence="9">Response regulator</fullName>
    </submittedName>
</protein>
<keyword evidence="7" id="KW-0802">TPR repeat</keyword>
<dbReference type="PANTHER" id="PTHR48111">
    <property type="entry name" value="REGULATOR OF RPOS"/>
    <property type="match status" value="1"/>
</dbReference>
<dbReference type="Gene3D" id="1.25.40.10">
    <property type="entry name" value="Tetratricopeptide repeat domain"/>
    <property type="match status" value="1"/>
</dbReference>
<dbReference type="SMART" id="SM00448">
    <property type="entry name" value="REC"/>
    <property type="match status" value="1"/>
</dbReference>
<feature type="repeat" description="TPR" evidence="7">
    <location>
        <begin position="235"/>
        <end position="268"/>
    </location>
</feature>
<dbReference type="Gene3D" id="3.40.50.2300">
    <property type="match status" value="1"/>
</dbReference>
<evidence type="ECO:0000313" key="9">
    <source>
        <dbReference type="EMBL" id="NRF68563.1"/>
    </source>
</evidence>
<dbReference type="InterPro" id="IPR039420">
    <property type="entry name" value="WalR-like"/>
</dbReference>
<evidence type="ECO:0000256" key="5">
    <source>
        <dbReference type="ARBA" id="ARBA00023163"/>
    </source>
</evidence>
<gene>
    <name evidence="9" type="ORF">HLB44_16325</name>
</gene>
<organism evidence="9 10">
    <name type="scientific">Pseudaquabacterium terrae</name>
    <dbReference type="NCBI Taxonomy" id="2732868"/>
    <lineage>
        <taxon>Bacteria</taxon>
        <taxon>Pseudomonadati</taxon>
        <taxon>Pseudomonadota</taxon>
        <taxon>Betaproteobacteria</taxon>
        <taxon>Burkholderiales</taxon>
        <taxon>Sphaerotilaceae</taxon>
        <taxon>Pseudaquabacterium</taxon>
    </lineage>
</organism>
<dbReference type="RefSeq" id="WP_173124408.1">
    <property type="nucleotide sequence ID" value="NZ_JABRWJ010000005.1"/>
</dbReference>
<evidence type="ECO:0000256" key="7">
    <source>
        <dbReference type="PROSITE-ProRule" id="PRU00339"/>
    </source>
</evidence>
<dbReference type="PROSITE" id="PS50005">
    <property type="entry name" value="TPR"/>
    <property type="match status" value="1"/>
</dbReference>
<dbReference type="InterPro" id="IPR011006">
    <property type="entry name" value="CheY-like_superfamily"/>
</dbReference>
<keyword evidence="1 6" id="KW-0597">Phosphoprotein</keyword>
<evidence type="ECO:0000256" key="4">
    <source>
        <dbReference type="ARBA" id="ARBA00023125"/>
    </source>
</evidence>
<evidence type="ECO:0000259" key="8">
    <source>
        <dbReference type="PROSITE" id="PS50110"/>
    </source>
</evidence>
<dbReference type="SUPFAM" id="SSF48452">
    <property type="entry name" value="TPR-like"/>
    <property type="match status" value="1"/>
</dbReference>
<accession>A0ABX2EIY5</accession>